<sequence length="225" mass="25113">MEPSTSQLPAPHTAARMAIRQRPQIHVAPHGPPSYSTWVQFWHPANNLAFLRLPALDWCPPTFGIHHGTAITACQILACNEDGYLSTSRDRHAHGRIIVDLDSIIPPGLYSQKSEVLYPICCDFPCWKFPHGQLPPAWENELSNKTTGVWPSNWSAISEKVKIRDTQCLISGSQDGLAASHVVPRIDEEWVRKMFVFDVGLSLMFTQHQLQQPLHSSVGLTPGPI</sequence>
<accession>A0A0C9YHQ5</accession>
<evidence type="ECO:0000313" key="2">
    <source>
        <dbReference type="Proteomes" id="UP000054477"/>
    </source>
</evidence>
<organism evidence="1 2">
    <name type="scientific">Laccaria amethystina LaAM-08-1</name>
    <dbReference type="NCBI Taxonomy" id="1095629"/>
    <lineage>
        <taxon>Eukaryota</taxon>
        <taxon>Fungi</taxon>
        <taxon>Dikarya</taxon>
        <taxon>Basidiomycota</taxon>
        <taxon>Agaricomycotina</taxon>
        <taxon>Agaricomycetes</taxon>
        <taxon>Agaricomycetidae</taxon>
        <taxon>Agaricales</taxon>
        <taxon>Agaricineae</taxon>
        <taxon>Hydnangiaceae</taxon>
        <taxon>Laccaria</taxon>
    </lineage>
</organism>
<dbReference type="Proteomes" id="UP000054477">
    <property type="component" value="Unassembled WGS sequence"/>
</dbReference>
<keyword evidence="2" id="KW-1185">Reference proteome</keyword>
<dbReference type="EMBL" id="KN838547">
    <property type="protein sequence ID" value="KIK07503.1"/>
    <property type="molecule type" value="Genomic_DNA"/>
</dbReference>
<protein>
    <submittedName>
        <fullName evidence="1">Unplaced genomic scaffold K443scaffold_12, whole genome shotgun sequence</fullName>
    </submittedName>
</protein>
<dbReference type="AlphaFoldDB" id="A0A0C9YHQ5"/>
<gene>
    <name evidence="1" type="ORF">K443DRAFT_673414</name>
</gene>
<dbReference type="HOGENOM" id="CLU_1230113_0_0_1"/>
<reference evidence="2" key="2">
    <citation type="submission" date="2015-01" db="EMBL/GenBank/DDBJ databases">
        <title>Evolutionary Origins and Diversification of the Mycorrhizal Mutualists.</title>
        <authorList>
            <consortium name="DOE Joint Genome Institute"/>
            <consortium name="Mycorrhizal Genomics Consortium"/>
            <person name="Kohler A."/>
            <person name="Kuo A."/>
            <person name="Nagy L.G."/>
            <person name="Floudas D."/>
            <person name="Copeland A."/>
            <person name="Barry K.W."/>
            <person name="Cichocki N."/>
            <person name="Veneault-Fourrey C."/>
            <person name="LaButti K."/>
            <person name="Lindquist E.A."/>
            <person name="Lipzen A."/>
            <person name="Lundell T."/>
            <person name="Morin E."/>
            <person name="Murat C."/>
            <person name="Riley R."/>
            <person name="Ohm R."/>
            <person name="Sun H."/>
            <person name="Tunlid A."/>
            <person name="Henrissat B."/>
            <person name="Grigoriev I.V."/>
            <person name="Hibbett D.S."/>
            <person name="Martin F."/>
        </authorList>
    </citation>
    <scope>NUCLEOTIDE SEQUENCE [LARGE SCALE GENOMIC DNA]</scope>
    <source>
        <strain evidence="2">LaAM-08-1</strain>
    </source>
</reference>
<reference evidence="1 2" key="1">
    <citation type="submission" date="2014-04" db="EMBL/GenBank/DDBJ databases">
        <authorList>
            <consortium name="DOE Joint Genome Institute"/>
            <person name="Kuo A."/>
            <person name="Kohler A."/>
            <person name="Nagy L.G."/>
            <person name="Floudas D."/>
            <person name="Copeland A."/>
            <person name="Barry K.W."/>
            <person name="Cichocki N."/>
            <person name="Veneault-Fourrey C."/>
            <person name="LaButti K."/>
            <person name="Lindquist E.A."/>
            <person name="Lipzen A."/>
            <person name="Lundell T."/>
            <person name="Morin E."/>
            <person name="Murat C."/>
            <person name="Sun H."/>
            <person name="Tunlid A."/>
            <person name="Henrissat B."/>
            <person name="Grigoriev I.V."/>
            <person name="Hibbett D.S."/>
            <person name="Martin F."/>
            <person name="Nordberg H.P."/>
            <person name="Cantor M.N."/>
            <person name="Hua S.X."/>
        </authorList>
    </citation>
    <scope>NUCLEOTIDE SEQUENCE [LARGE SCALE GENOMIC DNA]</scope>
    <source>
        <strain evidence="1 2">LaAM-08-1</strain>
    </source>
</reference>
<dbReference type="OrthoDB" id="2938725at2759"/>
<proteinExistence type="predicted"/>
<name>A0A0C9YHQ5_9AGAR</name>
<evidence type="ECO:0000313" key="1">
    <source>
        <dbReference type="EMBL" id="KIK07503.1"/>
    </source>
</evidence>